<accession>A0A8S1AI53</accession>
<reference evidence="4 5" key="1">
    <citation type="submission" date="2020-04" db="EMBL/GenBank/DDBJ databases">
        <authorList>
            <person name="Wallbank WR R."/>
            <person name="Pardo Diaz C."/>
            <person name="Kozak K."/>
            <person name="Martin S."/>
            <person name="Jiggins C."/>
            <person name="Moest M."/>
            <person name="Warren A I."/>
            <person name="Byers J.R.P. K."/>
            <person name="Montejo-Kovacevich G."/>
            <person name="Yen C E."/>
        </authorList>
    </citation>
    <scope>NUCLEOTIDE SEQUENCE [LARGE SCALE GENOMIC DNA]</scope>
</reference>
<gene>
    <name evidence="3" type="ORF">APLA_LOCUS10047</name>
    <name evidence="2" type="ORF">APLA_LOCUS969</name>
</gene>
<sequence length="174" mass="20390">MKPDHNEQEDDASILETLKAEHEILNTSSDSDFEYAESELDNTLEPKELEQAKEELELIPRYGLTNLCFASCPEFFEDPTSVRESLKSPDKEKWVEAMQEERKAFKENNAWSPVSELPLDKTLVQYKWVIKRKINTDNRVNFRPRLEAEDFMQRPGIDLFFVYLLKNNSDAIIL</sequence>
<dbReference type="Proteomes" id="UP000494106">
    <property type="component" value="Unassembled WGS sequence"/>
</dbReference>
<dbReference type="EMBL" id="CADEBC010000522">
    <property type="protein sequence ID" value="CAB3244643.1"/>
    <property type="molecule type" value="Genomic_DNA"/>
</dbReference>
<organism evidence="3 4">
    <name type="scientific">Arctia plantaginis</name>
    <name type="common">Wood tiger moth</name>
    <name type="synonym">Phalaena plantaginis</name>
    <dbReference type="NCBI Taxonomy" id="874455"/>
    <lineage>
        <taxon>Eukaryota</taxon>
        <taxon>Metazoa</taxon>
        <taxon>Ecdysozoa</taxon>
        <taxon>Arthropoda</taxon>
        <taxon>Hexapoda</taxon>
        <taxon>Insecta</taxon>
        <taxon>Pterygota</taxon>
        <taxon>Neoptera</taxon>
        <taxon>Endopterygota</taxon>
        <taxon>Lepidoptera</taxon>
        <taxon>Glossata</taxon>
        <taxon>Ditrysia</taxon>
        <taxon>Noctuoidea</taxon>
        <taxon>Erebidae</taxon>
        <taxon>Arctiinae</taxon>
        <taxon>Arctia</taxon>
    </lineage>
</organism>
<dbReference type="AlphaFoldDB" id="A0A8S1AI53"/>
<dbReference type="Proteomes" id="UP000494256">
    <property type="component" value="Unassembled WGS sequence"/>
</dbReference>
<dbReference type="EMBL" id="CADEBD010000047">
    <property type="protein sequence ID" value="CAB3221725.1"/>
    <property type="molecule type" value="Genomic_DNA"/>
</dbReference>
<keyword evidence="4" id="KW-1185">Reference proteome</keyword>
<dbReference type="OrthoDB" id="411615at2759"/>
<evidence type="ECO:0000313" key="5">
    <source>
        <dbReference type="Proteomes" id="UP000494256"/>
    </source>
</evidence>
<protein>
    <submittedName>
        <fullName evidence="3">Uncharacterized protein</fullName>
    </submittedName>
</protein>
<evidence type="ECO:0000313" key="2">
    <source>
        <dbReference type="EMBL" id="CAB3221725.1"/>
    </source>
</evidence>
<feature type="compositionally biased region" description="Acidic residues" evidence="1">
    <location>
        <begin position="31"/>
        <end position="42"/>
    </location>
</feature>
<evidence type="ECO:0000313" key="3">
    <source>
        <dbReference type="EMBL" id="CAB3244643.1"/>
    </source>
</evidence>
<comment type="caution">
    <text evidence="3">The sequence shown here is derived from an EMBL/GenBank/DDBJ whole genome shotgun (WGS) entry which is preliminary data.</text>
</comment>
<proteinExistence type="predicted"/>
<feature type="region of interest" description="Disordered" evidence="1">
    <location>
        <begin position="26"/>
        <end position="46"/>
    </location>
</feature>
<name>A0A8S1AI53_ARCPL</name>
<evidence type="ECO:0000313" key="4">
    <source>
        <dbReference type="Proteomes" id="UP000494106"/>
    </source>
</evidence>
<evidence type="ECO:0000256" key="1">
    <source>
        <dbReference type="SAM" id="MobiDB-lite"/>
    </source>
</evidence>